<dbReference type="InterPro" id="IPR046612">
    <property type="entry name" value="DUF6671"/>
</dbReference>
<gene>
    <name evidence="2" type="ORF">GCM10022406_02910</name>
</gene>
<dbReference type="EMBL" id="BAABDH010000003">
    <property type="protein sequence ID" value="GAA3919878.1"/>
    <property type="molecule type" value="Genomic_DNA"/>
</dbReference>
<dbReference type="Proteomes" id="UP001499909">
    <property type="component" value="Unassembled WGS sequence"/>
</dbReference>
<dbReference type="Pfam" id="PF20376">
    <property type="entry name" value="DUF6671"/>
    <property type="match status" value="1"/>
</dbReference>
<accession>A0ABP7MEY7</accession>
<name>A0ABP7MEY7_9BACT</name>
<organism evidence="2 3">
    <name type="scientific">Hymenobacter algoricola</name>
    <dbReference type="NCBI Taxonomy" id="486267"/>
    <lineage>
        <taxon>Bacteria</taxon>
        <taxon>Pseudomonadati</taxon>
        <taxon>Bacteroidota</taxon>
        <taxon>Cytophagia</taxon>
        <taxon>Cytophagales</taxon>
        <taxon>Hymenobacteraceae</taxon>
        <taxon>Hymenobacter</taxon>
    </lineage>
</organism>
<dbReference type="RefSeq" id="WP_345109013.1">
    <property type="nucleotide sequence ID" value="NZ_BAABDH010000003.1"/>
</dbReference>
<keyword evidence="3" id="KW-1185">Reference proteome</keyword>
<comment type="caution">
    <text evidence="2">The sequence shown here is derived from an EMBL/GenBank/DDBJ whole genome shotgun (WGS) entry which is preliminary data.</text>
</comment>
<evidence type="ECO:0000313" key="2">
    <source>
        <dbReference type="EMBL" id="GAA3919878.1"/>
    </source>
</evidence>
<protein>
    <recommendedName>
        <fullName evidence="1">DUF6671 domain-containing protein</fullName>
    </recommendedName>
</protein>
<proteinExistence type="predicted"/>
<evidence type="ECO:0000313" key="3">
    <source>
        <dbReference type="Proteomes" id="UP001499909"/>
    </source>
</evidence>
<evidence type="ECO:0000259" key="1">
    <source>
        <dbReference type="Pfam" id="PF20376"/>
    </source>
</evidence>
<feature type="domain" description="DUF6671" evidence="1">
    <location>
        <begin position="64"/>
        <end position="280"/>
    </location>
</feature>
<reference evidence="3" key="1">
    <citation type="journal article" date="2019" name="Int. J. Syst. Evol. Microbiol.">
        <title>The Global Catalogue of Microorganisms (GCM) 10K type strain sequencing project: providing services to taxonomists for standard genome sequencing and annotation.</title>
        <authorList>
            <consortium name="The Broad Institute Genomics Platform"/>
            <consortium name="The Broad Institute Genome Sequencing Center for Infectious Disease"/>
            <person name="Wu L."/>
            <person name="Ma J."/>
        </authorList>
    </citation>
    <scope>NUCLEOTIDE SEQUENCE [LARGE SCALE GENOMIC DNA]</scope>
    <source>
        <strain evidence="3">JCM 17214</strain>
    </source>
</reference>
<sequence length="280" mass="30828">MEIFANRKLLIATKHAKEQVMAPLLEQVLGVQCFTNPEFDTDAFGTFTAEVERSSDPLTTVRQKCLLALEASHCDLGVASEGSFGPHPASFFVNADEEFVMLIDRKNSLEITVREISLTTNFNGQTVASEEELWAFAEAALFPSHGLILRQSKDDKTGIVKGITDPEQLRNTFRKIYGEHTAAYVETDMRALYNPTRMAVIEKATAALTAKVQSCCPQCATPGFGITDARRGLKCSLCGSPTNSVLSYIYSCRHCGCAKEEVYPHSKTAEDPMYCDCCNP</sequence>